<feature type="signal peptide" evidence="9">
    <location>
        <begin position="1"/>
        <end position="22"/>
    </location>
</feature>
<evidence type="ECO:0000256" key="4">
    <source>
        <dbReference type="ARBA" id="ARBA00022833"/>
    </source>
</evidence>
<evidence type="ECO:0000256" key="7">
    <source>
        <dbReference type="ARBA" id="ARBA00048348"/>
    </source>
</evidence>
<dbReference type="EMBL" id="OCMU01000002">
    <property type="protein sequence ID" value="SOD21183.1"/>
    <property type="molecule type" value="Genomic_DNA"/>
</dbReference>
<dbReference type="FunFam" id="3.40.1050.10:FF:000006">
    <property type="entry name" value="Carbonic anhydrase"/>
    <property type="match status" value="1"/>
</dbReference>
<feature type="chain" id="PRO_5013126386" description="carbonic anhydrase" evidence="9">
    <location>
        <begin position="23"/>
        <end position="295"/>
    </location>
</feature>
<evidence type="ECO:0000313" key="11">
    <source>
        <dbReference type="Proteomes" id="UP000219335"/>
    </source>
</evidence>
<comment type="cofactor">
    <cofactor evidence="8">
        <name>Zn(2+)</name>
        <dbReference type="ChEBI" id="CHEBI:29105"/>
    </cofactor>
    <text evidence="8">Binds 1 zinc ion per subunit.</text>
</comment>
<evidence type="ECO:0000256" key="8">
    <source>
        <dbReference type="PIRSR" id="PIRSR601765-1"/>
    </source>
</evidence>
<dbReference type="PANTHER" id="PTHR11002">
    <property type="entry name" value="CARBONIC ANHYDRASE"/>
    <property type="match status" value="1"/>
</dbReference>
<dbReference type="InterPro" id="IPR036874">
    <property type="entry name" value="Carbonic_anhydrase_sf"/>
</dbReference>
<reference evidence="10 11" key="1">
    <citation type="submission" date="2017-09" db="EMBL/GenBank/DDBJ databases">
        <authorList>
            <person name="Ehlers B."/>
            <person name="Leendertz F.H."/>
        </authorList>
    </citation>
    <scope>NUCLEOTIDE SEQUENCE [LARGE SCALE GENOMIC DNA]</scope>
    <source>
        <strain evidence="10 11">Nm42</strain>
    </source>
</reference>
<dbReference type="SUPFAM" id="SSF53056">
    <property type="entry name" value="beta-carbonic anhydrase, cab"/>
    <property type="match status" value="1"/>
</dbReference>
<dbReference type="GO" id="GO:0008270">
    <property type="term" value="F:zinc ion binding"/>
    <property type="evidence" value="ECO:0007669"/>
    <property type="project" value="InterPro"/>
</dbReference>
<sequence>MLKKKGNVFYSFVCLLSPHLFASVVCSYTIEAIHTFIILRKRTKSVQTIPPPENSNPQQSQQRRSFLKLTMASALGLGIAATHQVMATSGGIKTPPQPENVLTPEAALERLMAGNDRYVAGLSTPLNFKDERAALVNGQNPYASILSCADSRVSPEFCFDEQRGDLFVARVAGNYLTTDFVATLEYAAAVLHTPLIMVLGHESCGAIKAAIDASDNSTQFPGHIQSIASALAPAVRAIDKQSKNRIDDVVKMNVIQNVKELKKQTPILSRLVAEKKLLVVGGVYNLKTGKVDMVA</sequence>
<gene>
    <name evidence="10" type="ORF">SAMN06297164_3268</name>
</gene>
<comment type="function">
    <text evidence="6">Catalyzes the reversible hydration of carbon dioxide to form bicarbonate.</text>
</comment>
<feature type="binding site" evidence="8">
    <location>
        <position position="150"/>
    </location>
    <ligand>
        <name>Zn(2+)</name>
        <dbReference type="ChEBI" id="CHEBI:29105"/>
    </ligand>
</feature>
<comment type="catalytic activity">
    <reaction evidence="7">
        <text>hydrogencarbonate + H(+) = CO2 + H2O</text>
        <dbReference type="Rhea" id="RHEA:10748"/>
        <dbReference type="ChEBI" id="CHEBI:15377"/>
        <dbReference type="ChEBI" id="CHEBI:15378"/>
        <dbReference type="ChEBI" id="CHEBI:16526"/>
        <dbReference type="ChEBI" id="CHEBI:17544"/>
        <dbReference type="EC" id="4.2.1.1"/>
    </reaction>
</comment>
<feature type="binding site" evidence="8">
    <location>
        <position position="201"/>
    </location>
    <ligand>
        <name>Zn(2+)</name>
        <dbReference type="ChEBI" id="CHEBI:29105"/>
    </ligand>
</feature>
<dbReference type="PROSITE" id="PS00704">
    <property type="entry name" value="PROK_CO2_ANHYDRASE_1"/>
    <property type="match status" value="1"/>
</dbReference>
<protein>
    <recommendedName>
        <fullName evidence="2">carbonic anhydrase</fullName>
        <ecNumber evidence="2">4.2.1.1</ecNumber>
    </recommendedName>
</protein>
<dbReference type="Pfam" id="PF00484">
    <property type="entry name" value="Pro_CA"/>
    <property type="match status" value="1"/>
</dbReference>
<evidence type="ECO:0000313" key="10">
    <source>
        <dbReference type="EMBL" id="SOD21183.1"/>
    </source>
</evidence>
<dbReference type="EC" id="4.2.1.1" evidence="2"/>
<keyword evidence="4 8" id="KW-0862">Zinc</keyword>
<keyword evidence="9" id="KW-0732">Signal</keyword>
<dbReference type="PANTHER" id="PTHR11002:SF79">
    <property type="entry name" value="CARBONIC ANHYDRASE 2"/>
    <property type="match status" value="1"/>
</dbReference>
<keyword evidence="5" id="KW-0456">Lyase</keyword>
<evidence type="ECO:0000256" key="6">
    <source>
        <dbReference type="ARBA" id="ARBA00024993"/>
    </source>
</evidence>
<dbReference type="InterPro" id="IPR015892">
    <property type="entry name" value="Carbonic_anhydrase_CS"/>
</dbReference>
<dbReference type="AlphaFoldDB" id="A0A286AGZ9"/>
<feature type="binding site" evidence="8">
    <location>
        <position position="204"/>
    </location>
    <ligand>
        <name>Zn(2+)</name>
        <dbReference type="ChEBI" id="CHEBI:29105"/>
    </ligand>
</feature>
<name>A0A286AGZ9_9PROT</name>
<dbReference type="InterPro" id="IPR001765">
    <property type="entry name" value="Carbonic_anhydrase"/>
</dbReference>
<evidence type="ECO:0000256" key="2">
    <source>
        <dbReference type="ARBA" id="ARBA00012925"/>
    </source>
</evidence>
<evidence type="ECO:0000256" key="5">
    <source>
        <dbReference type="ARBA" id="ARBA00023239"/>
    </source>
</evidence>
<evidence type="ECO:0000256" key="1">
    <source>
        <dbReference type="ARBA" id="ARBA00006217"/>
    </source>
</evidence>
<dbReference type="SMART" id="SM00947">
    <property type="entry name" value="Pro_CA"/>
    <property type="match status" value="1"/>
</dbReference>
<accession>A0A286AGZ9</accession>
<keyword evidence="3 8" id="KW-0479">Metal-binding</keyword>
<evidence type="ECO:0000256" key="9">
    <source>
        <dbReference type="SAM" id="SignalP"/>
    </source>
</evidence>
<dbReference type="CDD" id="cd03378">
    <property type="entry name" value="beta_CA_cladeC"/>
    <property type="match status" value="1"/>
</dbReference>
<dbReference type="GO" id="GO:0015976">
    <property type="term" value="P:carbon utilization"/>
    <property type="evidence" value="ECO:0007669"/>
    <property type="project" value="InterPro"/>
</dbReference>
<dbReference type="Proteomes" id="UP000219335">
    <property type="component" value="Unassembled WGS sequence"/>
</dbReference>
<proteinExistence type="inferred from homology"/>
<organism evidence="10 11">
    <name type="scientific">Nitrosomonas ureae</name>
    <dbReference type="NCBI Taxonomy" id="44577"/>
    <lineage>
        <taxon>Bacteria</taxon>
        <taxon>Pseudomonadati</taxon>
        <taxon>Pseudomonadota</taxon>
        <taxon>Betaproteobacteria</taxon>
        <taxon>Nitrosomonadales</taxon>
        <taxon>Nitrosomonadaceae</taxon>
        <taxon>Nitrosomonas</taxon>
    </lineage>
</organism>
<comment type="similarity">
    <text evidence="1">Belongs to the beta-class carbonic anhydrase family.</text>
</comment>
<evidence type="ECO:0000256" key="3">
    <source>
        <dbReference type="ARBA" id="ARBA00022723"/>
    </source>
</evidence>
<feature type="binding site" evidence="8">
    <location>
        <position position="148"/>
    </location>
    <ligand>
        <name>Zn(2+)</name>
        <dbReference type="ChEBI" id="CHEBI:29105"/>
    </ligand>
</feature>
<dbReference type="Gene3D" id="3.40.1050.10">
    <property type="entry name" value="Carbonic anhydrase"/>
    <property type="match status" value="1"/>
</dbReference>
<dbReference type="GO" id="GO:0004089">
    <property type="term" value="F:carbonate dehydratase activity"/>
    <property type="evidence" value="ECO:0007669"/>
    <property type="project" value="UniProtKB-EC"/>
</dbReference>